<evidence type="ECO:0000313" key="2">
    <source>
        <dbReference type="EMBL" id="GHA89927.1"/>
    </source>
</evidence>
<dbReference type="InterPro" id="IPR007621">
    <property type="entry name" value="TPM_dom"/>
</dbReference>
<name>A0A918T617_9GAMM</name>
<reference evidence="2" key="1">
    <citation type="journal article" date="2014" name="Int. J. Syst. Evol. Microbiol.">
        <title>Complete genome sequence of Corynebacterium casei LMG S-19264T (=DSM 44701T), isolated from a smear-ripened cheese.</title>
        <authorList>
            <consortium name="US DOE Joint Genome Institute (JGI-PGF)"/>
            <person name="Walter F."/>
            <person name="Albersmeier A."/>
            <person name="Kalinowski J."/>
            <person name="Ruckert C."/>
        </authorList>
    </citation>
    <scope>NUCLEOTIDE SEQUENCE</scope>
    <source>
        <strain evidence="2">KCTC 23077</strain>
    </source>
</reference>
<dbReference type="Proteomes" id="UP000646426">
    <property type="component" value="Unassembled WGS sequence"/>
</dbReference>
<gene>
    <name evidence="2" type="ORF">GCM10007067_29760</name>
</gene>
<reference evidence="2" key="2">
    <citation type="submission" date="2020-09" db="EMBL/GenBank/DDBJ databases">
        <authorList>
            <person name="Sun Q."/>
            <person name="Kim S."/>
        </authorList>
    </citation>
    <scope>NUCLEOTIDE SEQUENCE</scope>
    <source>
        <strain evidence="2">KCTC 23077</strain>
    </source>
</reference>
<feature type="domain" description="TPM" evidence="1">
    <location>
        <begin position="18"/>
        <end position="138"/>
    </location>
</feature>
<dbReference type="AlphaFoldDB" id="A0A918T617"/>
<sequence>MSLRTLRHVFPPSVRRRLSDAALARITGAIEAGEATHTGEVCFAVEAALPLNEAWRGVSSRDRAHEVFAQLRVWDTEVNNGVLLYLLLADHAIEIVADRGFEGRVDAAAWQAVCDEVQARLRDGEFEAAIVLGVERLSSIVAIAFPRGPGVVDRNELPNRPTVL</sequence>
<organism evidence="2 3">
    <name type="scientific">Cognatilysobacter bugurensis</name>
    <dbReference type="NCBI Taxonomy" id="543356"/>
    <lineage>
        <taxon>Bacteria</taxon>
        <taxon>Pseudomonadati</taxon>
        <taxon>Pseudomonadota</taxon>
        <taxon>Gammaproteobacteria</taxon>
        <taxon>Lysobacterales</taxon>
        <taxon>Lysobacteraceae</taxon>
        <taxon>Cognatilysobacter</taxon>
    </lineage>
</organism>
<dbReference type="PANTHER" id="PTHR30373:SF8">
    <property type="entry name" value="BLL7265 PROTEIN"/>
    <property type="match status" value="1"/>
</dbReference>
<dbReference type="Pfam" id="PF04536">
    <property type="entry name" value="TPM_phosphatase"/>
    <property type="match status" value="1"/>
</dbReference>
<proteinExistence type="predicted"/>
<evidence type="ECO:0000313" key="3">
    <source>
        <dbReference type="Proteomes" id="UP000646426"/>
    </source>
</evidence>
<keyword evidence="3" id="KW-1185">Reference proteome</keyword>
<accession>A0A918T617</accession>
<dbReference type="PANTHER" id="PTHR30373">
    <property type="entry name" value="UPF0603 PROTEIN YGCG"/>
    <property type="match status" value="1"/>
</dbReference>
<dbReference type="Gene3D" id="3.10.310.50">
    <property type="match status" value="1"/>
</dbReference>
<evidence type="ECO:0000259" key="1">
    <source>
        <dbReference type="Pfam" id="PF04536"/>
    </source>
</evidence>
<comment type="caution">
    <text evidence="2">The sequence shown here is derived from an EMBL/GenBank/DDBJ whole genome shotgun (WGS) entry which is preliminary data.</text>
</comment>
<dbReference type="EMBL" id="BMYD01000007">
    <property type="protein sequence ID" value="GHA89927.1"/>
    <property type="molecule type" value="Genomic_DNA"/>
</dbReference>
<protein>
    <submittedName>
        <fullName evidence="2">Membrane protein</fullName>
    </submittedName>
</protein>